<protein>
    <recommendedName>
        <fullName evidence="1">NAD-dependent epimerase/dehydratase domain-containing protein</fullName>
    </recommendedName>
</protein>
<comment type="caution">
    <text evidence="2">The sequence shown here is derived from an EMBL/GenBank/DDBJ whole genome shotgun (WGS) entry which is preliminary data.</text>
</comment>
<evidence type="ECO:0000313" key="2">
    <source>
        <dbReference type="EMBL" id="GLZ77381.1"/>
    </source>
</evidence>
<dbReference type="Proteomes" id="UP001165079">
    <property type="component" value="Unassembled WGS sequence"/>
</dbReference>
<dbReference type="InterPro" id="IPR036291">
    <property type="entry name" value="NAD(P)-bd_dom_sf"/>
</dbReference>
<evidence type="ECO:0000259" key="1">
    <source>
        <dbReference type="Pfam" id="PF01370"/>
    </source>
</evidence>
<dbReference type="PANTHER" id="PTHR43245">
    <property type="entry name" value="BIFUNCTIONAL POLYMYXIN RESISTANCE PROTEIN ARNA"/>
    <property type="match status" value="1"/>
</dbReference>
<keyword evidence="3" id="KW-1185">Reference proteome</keyword>
<gene>
    <name evidence="2" type="ORF">Afil01_21880</name>
</gene>
<accession>A0A9W6SMN1</accession>
<dbReference type="Gene3D" id="3.40.50.720">
    <property type="entry name" value="NAD(P)-binding Rossmann-like Domain"/>
    <property type="match status" value="1"/>
</dbReference>
<organism evidence="2 3">
    <name type="scientific">Actinorhabdospora filicis</name>
    <dbReference type="NCBI Taxonomy" id="1785913"/>
    <lineage>
        <taxon>Bacteria</taxon>
        <taxon>Bacillati</taxon>
        <taxon>Actinomycetota</taxon>
        <taxon>Actinomycetes</taxon>
        <taxon>Micromonosporales</taxon>
        <taxon>Micromonosporaceae</taxon>
        <taxon>Actinorhabdospora</taxon>
    </lineage>
</organism>
<feature type="domain" description="NAD-dependent epimerase/dehydratase" evidence="1">
    <location>
        <begin position="3"/>
        <end position="156"/>
    </location>
</feature>
<proteinExistence type="predicted"/>
<evidence type="ECO:0000313" key="3">
    <source>
        <dbReference type="Proteomes" id="UP001165079"/>
    </source>
</evidence>
<dbReference type="AlphaFoldDB" id="A0A9W6SMN1"/>
<dbReference type="SUPFAM" id="SSF51735">
    <property type="entry name" value="NAD(P)-binding Rossmann-fold domains"/>
    <property type="match status" value="1"/>
</dbReference>
<dbReference type="InterPro" id="IPR001509">
    <property type="entry name" value="Epimerase_deHydtase"/>
</dbReference>
<dbReference type="EMBL" id="BSTX01000001">
    <property type="protein sequence ID" value="GLZ77381.1"/>
    <property type="molecule type" value="Genomic_DNA"/>
</dbReference>
<name>A0A9W6SMN1_9ACTN</name>
<dbReference type="PANTHER" id="PTHR43245:SF52">
    <property type="entry name" value="NAD-DEPENDENT EPIMERASE_DEHYDRATASE"/>
    <property type="match status" value="1"/>
</dbReference>
<dbReference type="Pfam" id="PF01370">
    <property type="entry name" value="Epimerase"/>
    <property type="match status" value="1"/>
</dbReference>
<dbReference type="InterPro" id="IPR050177">
    <property type="entry name" value="Lipid_A_modif_metabolic_enz"/>
</dbReference>
<sequence>MCTVVHLAIGASASRTGSRAELKERNVIGTMRLLAECQRSPHVRRVVVKSAAAAYGASIRDPAIFTEDTELRAVPRGDYTKDVLDAEGYVRGFARRRPDVEVTTLRLAPLIGPKADTAMSRYFALPVAPTVLGFDPRVQFLHIDDAVDVLHHATVREHATTGHRHGPDVLNVAGPGALPLSMAIRRAGRTALPVPEPALRALVTLGSVDFSRDQLDFLRYGRVMDVRRLSDAYGITPLPTSEAFDAVFGGRKDP</sequence>
<reference evidence="2" key="1">
    <citation type="submission" date="2023-03" db="EMBL/GenBank/DDBJ databases">
        <title>Actinorhabdospora filicis NBRC 111898.</title>
        <authorList>
            <person name="Ichikawa N."/>
            <person name="Sato H."/>
            <person name="Tonouchi N."/>
        </authorList>
    </citation>
    <scope>NUCLEOTIDE SEQUENCE</scope>
    <source>
        <strain evidence="2">NBRC 111898</strain>
    </source>
</reference>